<gene>
    <name evidence="2" type="ORF">E2C01_059057</name>
</gene>
<reference evidence="2 3" key="1">
    <citation type="submission" date="2019-05" db="EMBL/GenBank/DDBJ databases">
        <title>Another draft genome of Portunus trituberculatus and its Hox gene families provides insights of decapod evolution.</title>
        <authorList>
            <person name="Jeong J.-H."/>
            <person name="Song I."/>
            <person name="Kim S."/>
            <person name="Choi T."/>
            <person name="Kim D."/>
            <person name="Ryu S."/>
            <person name="Kim W."/>
        </authorList>
    </citation>
    <scope>NUCLEOTIDE SEQUENCE [LARGE SCALE GENOMIC DNA]</scope>
    <source>
        <tissue evidence="2">Muscle</tissue>
    </source>
</reference>
<evidence type="ECO:0000256" key="1">
    <source>
        <dbReference type="SAM" id="MobiDB-lite"/>
    </source>
</evidence>
<dbReference type="Proteomes" id="UP000324222">
    <property type="component" value="Unassembled WGS sequence"/>
</dbReference>
<proteinExistence type="predicted"/>
<sequence length="64" mass="7223">MTSCSDSRKDKRQGRDGGKGEEEGCAYVRKITRTVQSWSGTQNTRVSYAAGLLYVHYDLTYQGR</sequence>
<evidence type="ECO:0000313" key="2">
    <source>
        <dbReference type="EMBL" id="MPC64935.1"/>
    </source>
</evidence>
<comment type="caution">
    <text evidence="2">The sequence shown here is derived from an EMBL/GenBank/DDBJ whole genome shotgun (WGS) entry which is preliminary data.</text>
</comment>
<accession>A0A5B7H5T2</accession>
<organism evidence="2 3">
    <name type="scientific">Portunus trituberculatus</name>
    <name type="common">Swimming crab</name>
    <name type="synonym">Neptunus trituberculatus</name>
    <dbReference type="NCBI Taxonomy" id="210409"/>
    <lineage>
        <taxon>Eukaryota</taxon>
        <taxon>Metazoa</taxon>
        <taxon>Ecdysozoa</taxon>
        <taxon>Arthropoda</taxon>
        <taxon>Crustacea</taxon>
        <taxon>Multicrustacea</taxon>
        <taxon>Malacostraca</taxon>
        <taxon>Eumalacostraca</taxon>
        <taxon>Eucarida</taxon>
        <taxon>Decapoda</taxon>
        <taxon>Pleocyemata</taxon>
        <taxon>Brachyura</taxon>
        <taxon>Eubrachyura</taxon>
        <taxon>Portunoidea</taxon>
        <taxon>Portunidae</taxon>
        <taxon>Portuninae</taxon>
        <taxon>Portunus</taxon>
    </lineage>
</organism>
<name>A0A5B7H5T2_PORTR</name>
<feature type="region of interest" description="Disordered" evidence="1">
    <location>
        <begin position="1"/>
        <end position="23"/>
    </location>
</feature>
<evidence type="ECO:0000313" key="3">
    <source>
        <dbReference type="Proteomes" id="UP000324222"/>
    </source>
</evidence>
<feature type="compositionally biased region" description="Basic and acidic residues" evidence="1">
    <location>
        <begin position="1"/>
        <end position="22"/>
    </location>
</feature>
<keyword evidence="3" id="KW-1185">Reference proteome</keyword>
<protein>
    <submittedName>
        <fullName evidence="2">Uncharacterized protein</fullName>
    </submittedName>
</protein>
<dbReference type="EMBL" id="VSRR010022728">
    <property type="protein sequence ID" value="MPC64935.1"/>
    <property type="molecule type" value="Genomic_DNA"/>
</dbReference>
<dbReference type="AlphaFoldDB" id="A0A5B7H5T2"/>